<evidence type="ECO:0000313" key="3">
    <source>
        <dbReference type="Proteomes" id="UP001396334"/>
    </source>
</evidence>
<keyword evidence="3" id="KW-1185">Reference proteome</keyword>
<name>A0ABR2U5U7_9ROSI</name>
<reference evidence="2 3" key="1">
    <citation type="journal article" date="2024" name="G3 (Bethesda)">
        <title>Genome assembly of Hibiscus sabdariffa L. provides insights into metabolisms of medicinal natural products.</title>
        <authorList>
            <person name="Kim T."/>
        </authorList>
    </citation>
    <scope>NUCLEOTIDE SEQUENCE [LARGE SCALE GENOMIC DNA]</scope>
    <source>
        <strain evidence="2">TK-2024</strain>
        <tissue evidence="2">Old leaves</tissue>
    </source>
</reference>
<evidence type="ECO:0000259" key="1">
    <source>
        <dbReference type="Pfam" id="PF20167"/>
    </source>
</evidence>
<evidence type="ECO:0000313" key="2">
    <source>
        <dbReference type="EMBL" id="KAK9044979.1"/>
    </source>
</evidence>
<proteinExistence type="predicted"/>
<comment type="caution">
    <text evidence="2">The sequence shown here is derived from an EMBL/GenBank/DDBJ whole genome shotgun (WGS) entry which is preliminary data.</text>
</comment>
<dbReference type="Pfam" id="PF20167">
    <property type="entry name" value="Transposase_32"/>
    <property type="match status" value="1"/>
</dbReference>
<organism evidence="2 3">
    <name type="scientific">Hibiscus sabdariffa</name>
    <name type="common">roselle</name>
    <dbReference type="NCBI Taxonomy" id="183260"/>
    <lineage>
        <taxon>Eukaryota</taxon>
        <taxon>Viridiplantae</taxon>
        <taxon>Streptophyta</taxon>
        <taxon>Embryophyta</taxon>
        <taxon>Tracheophyta</taxon>
        <taxon>Spermatophyta</taxon>
        <taxon>Magnoliopsida</taxon>
        <taxon>eudicotyledons</taxon>
        <taxon>Gunneridae</taxon>
        <taxon>Pentapetalae</taxon>
        <taxon>rosids</taxon>
        <taxon>malvids</taxon>
        <taxon>Malvales</taxon>
        <taxon>Malvaceae</taxon>
        <taxon>Malvoideae</taxon>
        <taxon>Hibiscus</taxon>
    </lineage>
</organism>
<dbReference type="EMBL" id="JBBPBN010000002">
    <property type="protein sequence ID" value="KAK9044979.1"/>
    <property type="molecule type" value="Genomic_DNA"/>
</dbReference>
<sequence length="228" mass="26123">MATNSSSSAEGMPPRFSSAAVQERYDKIVTTKNRWEEQGFFFDGSLENYGLEPIIYKRLNDLGWFRFARQPARANMNWVMEFYANNADGDETVTVRGRRVPANSTTINNILDLPNDSPSIYALIEILEDEDLDTIKDQLCKQGTEWNVKGKNPKTISHPHLQPEAKLWNTFVKRNLMPTSHNQIVDRTRLVLINAIITRYKFNVGEVITRELSTATCQEAEEVSCYHC</sequence>
<accession>A0ABR2U5U7</accession>
<dbReference type="InterPro" id="IPR046796">
    <property type="entry name" value="Transposase_32_dom"/>
</dbReference>
<gene>
    <name evidence="2" type="ORF">V6N11_058869</name>
</gene>
<feature type="domain" description="Putative plant transposon protein" evidence="1">
    <location>
        <begin position="62"/>
        <end position="217"/>
    </location>
</feature>
<protein>
    <recommendedName>
        <fullName evidence="1">Putative plant transposon protein domain-containing protein</fullName>
    </recommendedName>
</protein>
<dbReference type="Proteomes" id="UP001396334">
    <property type="component" value="Unassembled WGS sequence"/>
</dbReference>